<feature type="transmembrane region" description="Helical" evidence="1">
    <location>
        <begin position="6"/>
        <end position="25"/>
    </location>
</feature>
<keyword evidence="1" id="KW-0472">Membrane</keyword>
<protein>
    <submittedName>
        <fullName evidence="2">VWA domain-containing protein</fullName>
    </submittedName>
</protein>
<name>A0A831QMC4_9FLAO</name>
<dbReference type="SUPFAM" id="SSF53300">
    <property type="entry name" value="vWA-like"/>
    <property type="match status" value="1"/>
</dbReference>
<keyword evidence="1" id="KW-0812">Transmembrane</keyword>
<dbReference type="Gene3D" id="3.40.50.410">
    <property type="entry name" value="von Willebrand factor, type A domain"/>
    <property type="match status" value="1"/>
</dbReference>
<gene>
    <name evidence="2" type="ORF">ENH87_07935</name>
</gene>
<sequence>MDIQTVLLVLFAAIIALGVVLFQYYYKTKLKGKLALLLSFLRFIALFSVFLLLINPKFVKDEYRIVKANLIVLVDNSSSVASYKDTIHSSIRKIVDNDDIIDRFKTKAYGFGAKLTNENLLGNGNDKKYDSLYVQKNTDITAALKGLQEIYSADNTAVLLLTDGNQNLGQDYEYYGKNQKFPIYPIVIGDTTRYDDIAITQVNANRYAFLNNKYPVEIFVRFNGRTEVKSVIKIAVEGKLVFRKAISLSESENTTTINTLLNANSVGLKNIVVSVDALTDERNTNNNSRQLAVEVIDEKTNIAIVSSILHPDIGAFKNAIESNEQRSVTIINPTDSNLQFDEIDLFMLYQPDASFKTVYDFIRKKKSNLFTITGTQTDWNFLNSVQKEFSKNSYNQSEEVFPTLNPGFGLFNINEFSIKDFPPLESNLGEIKLNNSAEILISQRIKGTELNQPLLAVIDNGSEREALLFGENIWKWRMQSFRNNQRFTNFDDFIGRLVLYLSSNASKERLSVEFSSIYEGNTDAKITATYFDEAYVFDTNANLDLKLKNVKTGVLIEQPMLLKGNYYEADISNLSPGNYDFTASVRNENLSKSGRFTILDFDVEKQLVSTDYKKLERLAINTGGKKYFPSQISELLSELSKTDRFKPVQKGEQNSVSLIDFRILLALIIFTLAAEWFIRKYNGLL</sequence>
<dbReference type="Proteomes" id="UP000886191">
    <property type="component" value="Unassembled WGS sequence"/>
</dbReference>
<reference evidence="2" key="1">
    <citation type="journal article" date="2020" name="mSystems">
        <title>Genome- and Community-Level Interaction Insights into Carbon Utilization and Element Cycling Functions of Hydrothermarchaeota in Hydrothermal Sediment.</title>
        <authorList>
            <person name="Zhou Z."/>
            <person name="Liu Y."/>
            <person name="Xu W."/>
            <person name="Pan J."/>
            <person name="Luo Z.H."/>
            <person name="Li M."/>
        </authorList>
    </citation>
    <scope>NUCLEOTIDE SEQUENCE [LARGE SCALE GENOMIC DNA]</scope>
    <source>
        <strain evidence="2">HyVt-345</strain>
    </source>
</reference>
<dbReference type="EMBL" id="DRGL01000027">
    <property type="protein sequence ID" value="HEA20833.1"/>
    <property type="molecule type" value="Genomic_DNA"/>
</dbReference>
<keyword evidence="1" id="KW-1133">Transmembrane helix</keyword>
<accession>A0A831QMC4</accession>
<dbReference type="InterPro" id="IPR036465">
    <property type="entry name" value="vWFA_dom_sf"/>
</dbReference>
<evidence type="ECO:0000313" key="2">
    <source>
        <dbReference type="EMBL" id="HEA20833.1"/>
    </source>
</evidence>
<comment type="caution">
    <text evidence="2">The sequence shown here is derived from an EMBL/GenBank/DDBJ whole genome shotgun (WGS) entry which is preliminary data.</text>
</comment>
<dbReference type="PANTHER" id="PTHR37947">
    <property type="entry name" value="BLL2462 PROTEIN"/>
    <property type="match status" value="1"/>
</dbReference>
<proteinExistence type="predicted"/>
<feature type="transmembrane region" description="Helical" evidence="1">
    <location>
        <begin position="34"/>
        <end position="54"/>
    </location>
</feature>
<organism evidence="2">
    <name type="scientific">Pricia antarctica</name>
    <dbReference type="NCBI Taxonomy" id="641691"/>
    <lineage>
        <taxon>Bacteria</taxon>
        <taxon>Pseudomonadati</taxon>
        <taxon>Bacteroidota</taxon>
        <taxon>Flavobacteriia</taxon>
        <taxon>Flavobacteriales</taxon>
        <taxon>Flavobacteriaceae</taxon>
        <taxon>Pricia</taxon>
    </lineage>
</organism>
<dbReference type="AlphaFoldDB" id="A0A831QMC4"/>
<evidence type="ECO:0000256" key="1">
    <source>
        <dbReference type="SAM" id="Phobius"/>
    </source>
</evidence>
<dbReference type="PANTHER" id="PTHR37947:SF1">
    <property type="entry name" value="BLL2462 PROTEIN"/>
    <property type="match status" value="1"/>
</dbReference>